<evidence type="ECO:0000313" key="2">
    <source>
        <dbReference type="EMBL" id="JAD99428.1"/>
    </source>
</evidence>
<reference evidence="2" key="1">
    <citation type="submission" date="2014-09" db="EMBL/GenBank/DDBJ databases">
        <authorList>
            <person name="Magalhaes I.L.F."/>
            <person name="Oliveira U."/>
            <person name="Santos F.R."/>
            <person name="Vidigal T.H.D.A."/>
            <person name="Brescovit A.D."/>
            <person name="Santos A.J."/>
        </authorList>
    </citation>
    <scope>NUCLEOTIDE SEQUENCE</scope>
    <source>
        <tissue evidence="2">Shoot tissue taken approximately 20 cm above the soil surface</tissue>
    </source>
</reference>
<organism evidence="2">
    <name type="scientific">Arundo donax</name>
    <name type="common">Giant reed</name>
    <name type="synonym">Donax arundinaceus</name>
    <dbReference type="NCBI Taxonomy" id="35708"/>
    <lineage>
        <taxon>Eukaryota</taxon>
        <taxon>Viridiplantae</taxon>
        <taxon>Streptophyta</taxon>
        <taxon>Embryophyta</taxon>
        <taxon>Tracheophyta</taxon>
        <taxon>Spermatophyta</taxon>
        <taxon>Magnoliopsida</taxon>
        <taxon>Liliopsida</taxon>
        <taxon>Poales</taxon>
        <taxon>Poaceae</taxon>
        <taxon>PACMAD clade</taxon>
        <taxon>Arundinoideae</taxon>
        <taxon>Arundineae</taxon>
        <taxon>Arundo</taxon>
    </lineage>
</organism>
<feature type="compositionally biased region" description="Basic and acidic residues" evidence="1">
    <location>
        <begin position="8"/>
        <end position="23"/>
    </location>
</feature>
<protein>
    <submittedName>
        <fullName evidence="2">Uncharacterized protein</fullName>
    </submittedName>
</protein>
<dbReference type="EMBL" id="GBRH01198467">
    <property type="protein sequence ID" value="JAD99428.1"/>
    <property type="molecule type" value="Transcribed_RNA"/>
</dbReference>
<accession>A0A0A9EK86</accession>
<proteinExistence type="predicted"/>
<reference evidence="2" key="2">
    <citation type="journal article" date="2015" name="Data Brief">
        <title>Shoot transcriptome of the giant reed, Arundo donax.</title>
        <authorList>
            <person name="Barrero R.A."/>
            <person name="Guerrero F.D."/>
            <person name="Moolhuijzen P."/>
            <person name="Goolsby J.A."/>
            <person name="Tidwell J."/>
            <person name="Bellgard S.E."/>
            <person name="Bellgard M.I."/>
        </authorList>
    </citation>
    <scope>NUCLEOTIDE SEQUENCE</scope>
    <source>
        <tissue evidence="2">Shoot tissue taken approximately 20 cm above the soil surface</tissue>
    </source>
</reference>
<name>A0A0A9EK86_ARUDO</name>
<dbReference type="AlphaFoldDB" id="A0A0A9EK86"/>
<sequence length="38" mass="4148">MTAQSSDKITRKVQTDSRDHDEITSYSSGSDPIPLPSP</sequence>
<feature type="region of interest" description="Disordered" evidence="1">
    <location>
        <begin position="1"/>
        <end position="38"/>
    </location>
</feature>
<evidence type="ECO:0000256" key="1">
    <source>
        <dbReference type="SAM" id="MobiDB-lite"/>
    </source>
</evidence>